<dbReference type="Pfam" id="PF01014">
    <property type="entry name" value="Uricase"/>
    <property type="match status" value="2"/>
</dbReference>
<dbReference type="PIRSF" id="PIRSF000241">
    <property type="entry name" value="Urate_oxidase"/>
    <property type="match status" value="1"/>
</dbReference>
<dbReference type="PANTHER" id="PTHR42874:SF1">
    <property type="entry name" value="URICASE"/>
    <property type="match status" value="1"/>
</dbReference>
<dbReference type="Gene3D" id="3.10.270.10">
    <property type="entry name" value="Urate Oxidase"/>
    <property type="match status" value="1"/>
</dbReference>
<dbReference type="EC" id="1.7.3.3" evidence="5 12"/>
<feature type="binding site" evidence="14">
    <location>
        <position position="257"/>
    </location>
    <ligand>
        <name>O2</name>
        <dbReference type="ChEBI" id="CHEBI:15379"/>
    </ligand>
</feature>
<dbReference type="GO" id="GO:0005777">
    <property type="term" value="C:peroxisome"/>
    <property type="evidence" value="ECO:0007669"/>
    <property type="project" value="UniProtKB-SubCell"/>
</dbReference>
<dbReference type="EMBL" id="JAKMXF010000365">
    <property type="protein sequence ID" value="KAI6645790.1"/>
    <property type="molecule type" value="Genomic_DNA"/>
</dbReference>
<feature type="binding site" evidence="14">
    <location>
        <position position="61"/>
    </location>
    <ligand>
        <name>O2</name>
        <dbReference type="ChEBI" id="CHEBI:15379"/>
    </ligand>
</feature>
<feature type="active site" description="Charge relay system" evidence="13">
    <location>
        <position position="15"/>
    </location>
</feature>
<comment type="pathway">
    <text evidence="3 12">Purine metabolism; urate degradation; (S)-allantoin from urate: step 1/3.</text>
</comment>
<keyword evidence="7 12" id="KW-0659">Purine metabolism</keyword>
<feature type="binding site" evidence="14">
    <location>
        <position position="62"/>
    </location>
    <ligand>
        <name>5-hydroxyisourate</name>
        <dbReference type="ChEBI" id="CHEBI:18072"/>
    </ligand>
</feature>
<evidence type="ECO:0000256" key="13">
    <source>
        <dbReference type="PIRSR" id="PIRSR000241-1"/>
    </source>
</evidence>
<dbReference type="NCBIfam" id="TIGR03383">
    <property type="entry name" value="urate_oxi"/>
    <property type="match status" value="1"/>
</dbReference>
<organism evidence="16 17">
    <name type="scientific">Oopsacas minuta</name>
    <dbReference type="NCBI Taxonomy" id="111878"/>
    <lineage>
        <taxon>Eukaryota</taxon>
        <taxon>Metazoa</taxon>
        <taxon>Porifera</taxon>
        <taxon>Hexactinellida</taxon>
        <taxon>Hexasterophora</taxon>
        <taxon>Lyssacinosida</taxon>
        <taxon>Leucopsacidae</taxon>
        <taxon>Oopsacas</taxon>
    </lineage>
</organism>
<evidence type="ECO:0000256" key="12">
    <source>
        <dbReference type="PIRNR" id="PIRNR000241"/>
    </source>
</evidence>
<evidence type="ECO:0000256" key="7">
    <source>
        <dbReference type="ARBA" id="ARBA00022631"/>
    </source>
</evidence>
<comment type="subcellular location">
    <subcellularLocation>
        <location evidence="2 12">Peroxisome</location>
    </subcellularLocation>
</comment>
<evidence type="ECO:0000313" key="17">
    <source>
        <dbReference type="Proteomes" id="UP001165289"/>
    </source>
</evidence>
<protein>
    <recommendedName>
        <fullName evidence="6 12">Uricase</fullName>
        <ecNumber evidence="5 12">1.7.3.3</ecNumber>
    </recommendedName>
    <alternativeName>
        <fullName evidence="10 12">Urate oxidase</fullName>
    </alternativeName>
</protein>
<feature type="active site" description="Charge relay system" evidence="13">
    <location>
        <position position="61"/>
    </location>
</feature>
<comment type="caution">
    <text evidence="16">The sequence shown here is derived from an EMBL/GenBank/DDBJ whole genome shotgun (WGS) entry which is preliminary data.</text>
</comment>
<dbReference type="AlphaFoldDB" id="A0AAV7JAQ6"/>
<feature type="binding site" evidence="14">
    <location>
        <position position="61"/>
    </location>
    <ligand>
        <name>urate</name>
        <dbReference type="ChEBI" id="CHEBI:17775"/>
    </ligand>
</feature>
<keyword evidence="9 12" id="KW-0576">Peroxisome</keyword>
<evidence type="ECO:0000313" key="16">
    <source>
        <dbReference type="EMBL" id="KAI6645790.1"/>
    </source>
</evidence>
<evidence type="ECO:0000256" key="10">
    <source>
        <dbReference type="ARBA" id="ARBA00031317"/>
    </source>
</evidence>
<evidence type="ECO:0000256" key="11">
    <source>
        <dbReference type="ARBA" id="ARBA00048818"/>
    </source>
</evidence>
<comment type="catalytic activity">
    <reaction evidence="11 12 15">
        <text>urate + O2 + H2O = 5-hydroxyisourate + H2O2</text>
        <dbReference type="Rhea" id="RHEA:21368"/>
        <dbReference type="ChEBI" id="CHEBI:15377"/>
        <dbReference type="ChEBI" id="CHEBI:15379"/>
        <dbReference type="ChEBI" id="CHEBI:16240"/>
        <dbReference type="ChEBI" id="CHEBI:17775"/>
        <dbReference type="ChEBI" id="CHEBI:18072"/>
        <dbReference type="EC" id="1.7.3.3"/>
    </reaction>
</comment>
<accession>A0AAV7JAQ6</accession>
<feature type="binding site" evidence="14">
    <location>
        <position position="257"/>
    </location>
    <ligand>
        <name>urate</name>
        <dbReference type="ChEBI" id="CHEBI:17775"/>
    </ligand>
</feature>
<feature type="binding site" evidence="14">
    <location>
        <position position="165"/>
    </location>
    <ligand>
        <name>5-hydroxyisourate</name>
        <dbReference type="ChEBI" id="CHEBI:18072"/>
    </ligand>
</feature>
<sequence>MSSKPVIFNQTSYGKAEVGVLYVHRHDKYRHSITDFQVTVSLTLATFIDYTHGDNSDIVATDTTKNTIYFLAHQHPEALESPERFGILICTHFLTKYQHILNCNVYVETNGWKRAVVHGKEHAHAFIGDSSIKRFTTVSKPRGQPFRISSGFKNLKLLKTTQSGFEGFMKDELTSLTDTKDRIFATSATINYEFNSIDSVNFNDIWEQVLRTVVESFSGPYDTGVYSSSVQHTMYLTNKRVLEEHKIIEQVEMNMPNIHYFLYDLTKIGVKGNTTTLFPAPLPYGHISCKLGRSVLAKL</sequence>
<keyword evidence="17" id="KW-1185">Reference proteome</keyword>
<feature type="binding site" evidence="14">
    <location>
        <position position="182"/>
    </location>
    <ligand>
        <name>5-hydroxyisourate</name>
        <dbReference type="ChEBI" id="CHEBI:18072"/>
    </ligand>
</feature>
<dbReference type="PRINTS" id="PR00093">
    <property type="entry name" value="URICASE"/>
</dbReference>
<evidence type="ECO:0000256" key="6">
    <source>
        <dbReference type="ARBA" id="ARBA00017098"/>
    </source>
</evidence>
<dbReference type="FunFam" id="3.10.270.10:FF:000001">
    <property type="entry name" value="Uricase"/>
    <property type="match status" value="1"/>
</dbReference>
<dbReference type="GO" id="GO:0004846">
    <property type="term" value="F:urate oxidase activity"/>
    <property type="evidence" value="ECO:0007669"/>
    <property type="project" value="UniProtKB-EC"/>
</dbReference>
<dbReference type="GO" id="GO:0006145">
    <property type="term" value="P:purine nucleobase catabolic process"/>
    <property type="evidence" value="ECO:0007669"/>
    <property type="project" value="TreeGrafter"/>
</dbReference>
<gene>
    <name evidence="16" type="ORF">LOD99_13053</name>
</gene>
<evidence type="ECO:0000256" key="15">
    <source>
        <dbReference type="RuleBase" id="RU004455"/>
    </source>
</evidence>
<evidence type="ECO:0000256" key="8">
    <source>
        <dbReference type="ARBA" id="ARBA00023002"/>
    </source>
</evidence>
<feature type="binding site" evidence="14">
    <location>
        <position position="62"/>
    </location>
    <ligand>
        <name>urate</name>
        <dbReference type="ChEBI" id="CHEBI:17775"/>
    </ligand>
</feature>
<feature type="binding site" evidence="14">
    <location>
        <position position="230"/>
    </location>
    <ligand>
        <name>5-hydroxyisourate</name>
        <dbReference type="ChEBI" id="CHEBI:18072"/>
    </ligand>
</feature>
<feature type="binding site" evidence="14">
    <location>
        <position position="230"/>
    </location>
    <ligand>
        <name>urate</name>
        <dbReference type="ChEBI" id="CHEBI:17775"/>
    </ligand>
</feature>
<evidence type="ECO:0000256" key="5">
    <source>
        <dbReference type="ARBA" id="ARBA00012598"/>
    </source>
</evidence>
<evidence type="ECO:0000256" key="1">
    <source>
        <dbReference type="ARBA" id="ARBA00003860"/>
    </source>
</evidence>
<evidence type="ECO:0000256" key="3">
    <source>
        <dbReference type="ARBA" id="ARBA00004831"/>
    </source>
</evidence>
<feature type="binding site" evidence="14">
    <location>
        <position position="257"/>
    </location>
    <ligand>
        <name>5-hydroxyisourate</name>
        <dbReference type="ChEBI" id="CHEBI:18072"/>
    </ligand>
</feature>
<name>A0AAV7JAQ6_9METZ</name>
<dbReference type="InterPro" id="IPR002042">
    <property type="entry name" value="Uricase"/>
</dbReference>
<proteinExistence type="inferred from homology"/>
<keyword evidence="8 12" id="KW-0560">Oxidoreductase</keyword>
<feature type="binding site" evidence="14">
    <location>
        <position position="231"/>
    </location>
    <ligand>
        <name>5-hydroxyisourate</name>
        <dbReference type="ChEBI" id="CHEBI:18072"/>
    </ligand>
</feature>
<evidence type="ECO:0000256" key="9">
    <source>
        <dbReference type="ARBA" id="ARBA00023140"/>
    </source>
</evidence>
<evidence type="ECO:0000256" key="2">
    <source>
        <dbReference type="ARBA" id="ARBA00004275"/>
    </source>
</evidence>
<dbReference type="Proteomes" id="UP001165289">
    <property type="component" value="Unassembled WGS sequence"/>
</dbReference>
<comment type="similarity">
    <text evidence="4 12 15">Belongs to the uricase family.</text>
</comment>
<dbReference type="SUPFAM" id="SSF55620">
    <property type="entry name" value="Tetrahydrobiopterin biosynthesis enzymes-like"/>
    <property type="match status" value="2"/>
</dbReference>
<comment type="function">
    <text evidence="1 12 15">Catalyzes the oxidation of uric acid to 5-hydroxyisourate, which is further processed to form (S)-allantoin.</text>
</comment>
<evidence type="ECO:0000256" key="14">
    <source>
        <dbReference type="PIRSR" id="PIRSR000241-2"/>
    </source>
</evidence>
<feature type="binding site" evidence="14">
    <location>
        <position position="61"/>
    </location>
    <ligand>
        <name>5-hydroxyisourate</name>
        <dbReference type="ChEBI" id="CHEBI:18072"/>
    </ligand>
</feature>
<reference evidence="16 17" key="1">
    <citation type="journal article" date="2023" name="BMC Biol.">
        <title>The compact genome of the sponge Oopsacas minuta (Hexactinellida) is lacking key metazoan core genes.</title>
        <authorList>
            <person name="Santini S."/>
            <person name="Schenkelaars Q."/>
            <person name="Jourda C."/>
            <person name="Duchesne M."/>
            <person name="Belahbib H."/>
            <person name="Rocher C."/>
            <person name="Selva M."/>
            <person name="Riesgo A."/>
            <person name="Vervoort M."/>
            <person name="Leys S.P."/>
            <person name="Kodjabachian L."/>
            <person name="Le Bivic A."/>
            <person name="Borchiellini C."/>
            <person name="Claverie J.M."/>
            <person name="Renard E."/>
        </authorList>
    </citation>
    <scope>NUCLEOTIDE SEQUENCE [LARGE SCALE GENOMIC DNA]</scope>
    <source>
        <strain evidence="16">SPO-2</strain>
    </source>
</reference>
<dbReference type="PANTHER" id="PTHR42874">
    <property type="entry name" value="URICASE"/>
    <property type="match status" value="1"/>
</dbReference>
<feature type="binding site" evidence="14">
    <location>
        <position position="165"/>
    </location>
    <ligand>
        <name>urate</name>
        <dbReference type="ChEBI" id="CHEBI:17775"/>
    </ligand>
</feature>
<dbReference type="GO" id="GO:0019628">
    <property type="term" value="P:urate catabolic process"/>
    <property type="evidence" value="ECO:0007669"/>
    <property type="project" value="TreeGrafter"/>
</dbReference>
<feature type="binding site" evidence="14">
    <location>
        <position position="231"/>
    </location>
    <ligand>
        <name>urate</name>
        <dbReference type="ChEBI" id="CHEBI:17775"/>
    </ligand>
</feature>
<feature type="binding site" evidence="14">
    <location>
        <position position="182"/>
    </location>
    <ligand>
        <name>urate</name>
        <dbReference type="ChEBI" id="CHEBI:17775"/>
    </ligand>
</feature>
<feature type="active site" description="Charge relay system" evidence="13">
    <location>
        <position position="259"/>
    </location>
</feature>
<evidence type="ECO:0000256" key="4">
    <source>
        <dbReference type="ARBA" id="ARBA00009760"/>
    </source>
</evidence>